<evidence type="ECO:0000256" key="2">
    <source>
        <dbReference type="ARBA" id="ARBA00001946"/>
    </source>
</evidence>
<dbReference type="Proteomes" id="UP000315369">
    <property type="component" value="Unassembled WGS sequence"/>
</dbReference>
<evidence type="ECO:0000256" key="5">
    <source>
        <dbReference type="ARBA" id="ARBA00022763"/>
    </source>
</evidence>
<feature type="domain" description="Endonuclease/exonuclease/phosphatase" evidence="10">
    <location>
        <begin position="78"/>
        <end position="354"/>
    </location>
</feature>
<keyword evidence="9" id="KW-0732">Signal</keyword>
<evidence type="ECO:0000256" key="9">
    <source>
        <dbReference type="SAM" id="SignalP"/>
    </source>
</evidence>
<evidence type="ECO:0000256" key="1">
    <source>
        <dbReference type="ARBA" id="ARBA00001936"/>
    </source>
</evidence>
<dbReference type="PANTHER" id="PTHR15822:SF4">
    <property type="entry name" value="TYROSYL-DNA PHOSPHODIESTERASE 2"/>
    <property type="match status" value="1"/>
</dbReference>
<keyword evidence="3" id="KW-0540">Nuclease</keyword>
<sequence>MTPLRFLRLAPLLACAPLCLVACNDDDGDDSVVPGAAQFKVMTRNLYLGGNIELLATAQTPQQIPAIAAQLYTTVQATNFPERAKAIADEIQSTNPALVGLQEVSLYRTQSPSDFASNPVPNAQTVTYDFLAILLAELQSRGLNYRAAATVQNADAEVPAALAGNATDLTDVRLTDRDVILARGDVQIANVVTGNYAYAQEVPVGGASIRFLRGFNKLDATVDGARITFVNTHLETLRPGNENQATELAALVNTYDRPLIVVGDLNTGPGAATTGYPTIVGPGTGLVDAWSTVGTGDGFTCCFSETVNDANTDALDERIDLVLYAGDNVNPQSAVVVGTLIDDRTNSGLWPSDHAGLVVEFRVDD</sequence>
<dbReference type="OrthoDB" id="9787701at2"/>
<comment type="cofactor">
    <cofactor evidence="2">
        <name>Mg(2+)</name>
        <dbReference type="ChEBI" id="CHEBI:18420"/>
    </cofactor>
</comment>
<dbReference type="InterPro" id="IPR051547">
    <property type="entry name" value="TDP2-like"/>
</dbReference>
<dbReference type="PANTHER" id="PTHR15822">
    <property type="entry name" value="TRAF AND TNF RECEPTOR-ASSOCIATED PROTEIN"/>
    <property type="match status" value="1"/>
</dbReference>
<keyword evidence="7" id="KW-0460">Magnesium</keyword>
<dbReference type="AlphaFoldDB" id="A0A540WRK5"/>
<evidence type="ECO:0000256" key="8">
    <source>
        <dbReference type="ARBA" id="ARBA00023204"/>
    </source>
</evidence>
<evidence type="ECO:0000256" key="4">
    <source>
        <dbReference type="ARBA" id="ARBA00022723"/>
    </source>
</evidence>
<keyword evidence="5" id="KW-0227">DNA damage</keyword>
<keyword evidence="4" id="KW-0479">Metal-binding</keyword>
<dbReference type="GO" id="GO:0004519">
    <property type="term" value="F:endonuclease activity"/>
    <property type="evidence" value="ECO:0007669"/>
    <property type="project" value="UniProtKB-KW"/>
</dbReference>
<evidence type="ECO:0000313" key="12">
    <source>
        <dbReference type="Proteomes" id="UP000315369"/>
    </source>
</evidence>
<evidence type="ECO:0000256" key="7">
    <source>
        <dbReference type="ARBA" id="ARBA00022842"/>
    </source>
</evidence>
<dbReference type="Gene3D" id="3.60.10.10">
    <property type="entry name" value="Endonuclease/exonuclease/phosphatase"/>
    <property type="match status" value="1"/>
</dbReference>
<dbReference type="RefSeq" id="WP_141646584.1">
    <property type="nucleotide sequence ID" value="NZ_VIFM01000176.1"/>
</dbReference>
<feature type="signal peptide" evidence="9">
    <location>
        <begin position="1"/>
        <end position="22"/>
    </location>
</feature>
<evidence type="ECO:0000259" key="10">
    <source>
        <dbReference type="Pfam" id="PF03372"/>
    </source>
</evidence>
<evidence type="ECO:0000313" key="11">
    <source>
        <dbReference type="EMBL" id="TQF11655.1"/>
    </source>
</evidence>
<feature type="chain" id="PRO_5022070600" evidence="9">
    <location>
        <begin position="23"/>
        <end position="365"/>
    </location>
</feature>
<keyword evidence="11" id="KW-0255">Endonuclease</keyword>
<dbReference type="GO" id="GO:0046872">
    <property type="term" value="F:metal ion binding"/>
    <property type="evidence" value="ECO:0007669"/>
    <property type="project" value="UniProtKB-KW"/>
</dbReference>
<keyword evidence="6" id="KW-0378">Hydrolase</keyword>
<keyword evidence="12" id="KW-1185">Reference proteome</keyword>
<gene>
    <name evidence="11" type="ORF">FJV41_33070</name>
</gene>
<organism evidence="11 12">
    <name type="scientific">Myxococcus llanfairpwllgwyngyllgogerychwyrndrobwllllantysiliogogogochensis</name>
    <dbReference type="NCBI Taxonomy" id="2590453"/>
    <lineage>
        <taxon>Bacteria</taxon>
        <taxon>Pseudomonadati</taxon>
        <taxon>Myxococcota</taxon>
        <taxon>Myxococcia</taxon>
        <taxon>Myxococcales</taxon>
        <taxon>Cystobacterineae</taxon>
        <taxon>Myxococcaceae</taxon>
        <taxon>Myxococcus</taxon>
    </lineage>
</organism>
<name>A0A540WRK5_9BACT</name>
<evidence type="ECO:0000256" key="6">
    <source>
        <dbReference type="ARBA" id="ARBA00022801"/>
    </source>
</evidence>
<proteinExistence type="predicted"/>
<comment type="caution">
    <text evidence="11">The sequence shown here is derived from an EMBL/GenBank/DDBJ whole genome shotgun (WGS) entry which is preliminary data.</text>
</comment>
<dbReference type="InterPro" id="IPR036691">
    <property type="entry name" value="Endo/exonu/phosph_ase_sf"/>
</dbReference>
<dbReference type="EMBL" id="VIFM01000176">
    <property type="protein sequence ID" value="TQF11655.1"/>
    <property type="molecule type" value="Genomic_DNA"/>
</dbReference>
<dbReference type="Pfam" id="PF03372">
    <property type="entry name" value="Exo_endo_phos"/>
    <property type="match status" value="1"/>
</dbReference>
<dbReference type="SUPFAM" id="SSF56219">
    <property type="entry name" value="DNase I-like"/>
    <property type="match status" value="1"/>
</dbReference>
<dbReference type="InterPro" id="IPR005135">
    <property type="entry name" value="Endo/exonuclease/phosphatase"/>
</dbReference>
<dbReference type="GO" id="GO:0005737">
    <property type="term" value="C:cytoplasm"/>
    <property type="evidence" value="ECO:0007669"/>
    <property type="project" value="TreeGrafter"/>
</dbReference>
<reference evidence="11 12" key="1">
    <citation type="submission" date="2019-06" db="EMBL/GenBank/DDBJ databases">
        <authorList>
            <person name="Livingstone P."/>
            <person name="Whitworth D."/>
        </authorList>
    </citation>
    <scope>NUCLEOTIDE SEQUENCE [LARGE SCALE GENOMIC DNA]</scope>
    <source>
        <strain evidence="11 12">AM401</strain>
    </source>
</reference>
<dbReference type="GO" id="GO:0070260">
    <property type="term" value="F:5'-tyrosyl-DNA phosphodiesterase activity"/>
    <property type="evidence" value="ECO:0007669"/>
    <property type="project" value="TreeGrafter"/>
</dbReference>
<accession>A0A540WRK5</accession>
<keyword evidence="8" id="KW-0234">DNA repair</keyword>
<dbReference type="GO" id="GO:0006302">
    <property type="term" value="P:double-strand break repair"/>
    <property type="evidence" value="ECO:0007669"/>
    <property type="project" value="TreeGrafter"/>
</dbReference>
<protein>
    <submittedName>
        <fullName evidence="11">Endonuclease</fullName>
    </submittedName>
</protein>
<evidence type="ECO:0000256" key="3">
    <source>
        <dbReference type="ARBA" id="ARBA00022722"/>
    </source>
</evidence>
<comment type="cofactor">
    <cofactor evidence="1">
        <name>Mn(2+)</name>
        <dbReference type="ChEBI" id="CHEBI:29035"/>
    </cofactor>
</comment>
<dbReference type="GO" id="GO:0003697">
    <property type="term" value="F:single-stranded DNA binding"/>
    <property type="evidence" value="ECO:0007669"/>
    <property type="project" value="TreeGrafter"/>
</dbReference>